<dbReference type="Pfam" id="PF16692">
    <property type="entry name" value="Folliculin_C"/>
    <property type="match status" value="1"/>
</dbReference>
<gene>
    <name evidence="3" type="ORF">QTO34_012827</name>
</gene>
<organism evidence="3 4">
    <name type="scientific">Cnephaeus nilssonii</name>
    <name type="common">Northern bat</name>
    <name type="synonym">Eptesicus nilssonii</name>
    <dbReference type="NCBI Taxonomy" id="3371016"/>
    <lineage>
        <taxon>Eukaryota</taxon>
        <taxon>Metazoa</taxon>
        <taxon>Chordata</taxon>
        <taxon>Craniata</taxon>
        <taxon>Vertebrata</taxon>
        <taxon>Euteleostomi</taxon>
        <taxon>Mammalia</taxon>
        <taxon>Eutheria</taxon>
        <taxon>Laurasiatheria</taxon>
        <taxon>Chiroptera</taxon>
        <taxon>Yangochiroptera</taxon>
        <taxon>Vespertilionidae</taxon>
        <taxon>Cnephaeus</taxon>
    </lineage>
</organism>
<dbReference type="GO" id="GO:0030511">
    <property type="term" value="P:positive regulation of transforming growth factor beta receptor signaling pathway"/>
    <property type="evidence" value="ECO:0007669"/>
    <property type="project" value="TreeGrafter"/>
</dbReference>
<dbReference type="Proteomes" id="UP001177744">
    <property type="component" value="Unassembled WGS sequence"/>
</dbReference>
<dbReference type="GO" id="GO:0005829">
    <property type="term" value="C:cytosol"/>
    <property type="evidence" value="ECO:0007669"/>
    <property type="project" value="TreeGrafter"/>
</dbReference>
<dbReference type="GO" id="GO:0005096">
    <property type="term" value="F:GTPase activator activity"/>
    <property type="evidence" value="ECO:0007669"/>
    <property type="project" value="TreeGrafter"/>
</dbReference>
<keyword evidence="4" id="KW-1185">Reference proteome</keyword>
<reference evidence="3" key="1">
    <citation type="submission" date="2023-06" db="EMBL/GenBank/DDBJ databases">
        <title>Reference genome for the Northern bat (Eptesicus nilssonii), a most northern bat species.</title>
        <authorList>
            <person name="Laine V.N."/>
            <person name="Pulliainen A.T."/>
            <person name="Lilley T.M."/>
        </authorList>
    </citation>
    <scope>NUCLEOTIDE SEQUENCE</scope>
    <source>
        <strain evidence="3">BLF_Eptnil</strain>
        <tissue evidence="3">Kidney</tissue>
    </source>
</reference>
<name>A0AA40HAI2_CNENI</name>
<proteinExistence type="predicted"/>
<dbReference type="AlphaFoldDB" id="A0AA40HAI2"/>
<dbReference type="Gene3D" id="1.10.10.1730">
    <property type="entry name" value="Folliculin"/>
    <property type="match status" value="1"/>
</dbReference>
<dbReference type="PANTHER" id="PTHR31441">
    <property type="entry name" value="FOLLICULIN FAMILY MEMBER"/>
    <property type="match status" value="1"/>
</dbReference>
<dbReference type="GO" id="GO:0000122">
    <property type="term" value="P:negative regulation of transcription by RNA polymerase II"/>
    <property type="evidence" value="ECO:0007669"/>
    <property type="project" value="TreeGrafter"/>
</dbReference>
<protein>
    <recommendedName>
        <fullName evidence="2">Folliculin DENN domain-containing protein</fullName>
    </recommendedName>
</protein>
<evidence type="ECO:0000313" key="4">
    <source>
        <dbReference type="Proteomes" id="UP001177744"/>
    </source>
</evidence>
<dbReference type="InterPro" id="IPR032035">
    <property type="entry name" value="Folliculin_DENN"/>
</dbReference>
<evidence type="ECO:0000256" key="1">
    <source>
        <dbReference type="SAM" id="MobiDB-lite"/>
    </source>
</evidence>
<dbReference type="InterPro" id="IPR044886">
    <property type="entry name" value="FLCN_DENN_C_sf"/>
</dbReference>
<comment type="caution">
    <text evidence="3">The sequence shown here is derived from an EMBL/GenBank/DDBJ whole genome shotgun (WGS) entry which is preliminary data.</text>
</comment>
<feature type="domain" description="Folliculin DENN" evidence="2">
    <location>
        <begin position="310"/>
        <end position="362"/>
    </location>
</feature>
<accession>A0AA40HAI2</accession>
<evidence type="ECO:0000313" key="3">
    <source>
        <dbReference type="EMBL" id="KAK1327682.1"/>
    </source>
</evidence>
<feature type="region of interest" description="Disordered" evidence="1">
    <location>
        <begin position="178"/>
        <end position="228"/>
    </location>
</feature>
<dbReference type="GO" id="GO:1904263">
    <property type="term" value="P:positive regulation of TORC1 signaling"/>
    <property type="evidence" value="ECO:0007669"/>
    <property type="project" value="TreeGrafter"/>
</dbReference>
<dbReference type="InterPro" id="IPR021713">
    <property type="entry name" value="Folliculin"/>
</dbReference>
<sequence length="465" mass="50653">MSDCPTPNGPTPACCCCAHALMVLAPQSDWGQRLQQVQVGLALSEGGVAAAALITPQEQGEVDKPSGAIGAGSCCLHLLMALSDRDWHRAPAAGASTGWDCGAWEQRTFSNHQKLSLMTATEFLRINPQQSFQSPDALTLRSRLKLLSLRMLSRKLCLRRIRISLACLSLVASTHPLPKGAGDSPGQGEQAKEEEGGIQMSSGICTHSPAEGASTESSSPGPKKSDMLVQHHHHHDGLIYLINSWPFLLGKIHRSIDELQGKALKSKRLEGLEDTLVHMEKLTNLEEESESWDNSEAEEQKASFCLTRGKVKVLLKFTKVDSRSKEDTQKLLSTLGVSKEDNVKLLKFWMTGLSKTYKSHLMSRVRSPAATDPRNWSTMEGCRQSHLVVKCTGVVLKRGVSPVHGAVTGLLRKAVLRRLPSSMSCSAAGRKFNASYTGVRAGNLGMCPDRELNPNLPVPRLTFNH</sequence>
<dbReference type="PANTHER" id="PTHR31441:SF2">
    <property type="entry name" value="FOLLICULIN"/>
    <property type="match status" value="1"/>
</dbReference>
<dbReference type="EMBL" id="JAULJE010000026">
    <property type="protein sequence ID" value="KAK1327682.1"/>
    <property type="molecule type" value="Genomic_DNA"/>
</dbReference>
<evidence type="ECO:0000259" key="2">
    <source>
        <dbReference type="Pfam" id="PF16692"/>
    </source>
</evidence>